<dbReference type="EMBL" id="CZVU01000071">
    <property type="protein sequence ID" value="CUT03668.1"/>
    <property type="molecule type" value="Genomic_DNA"/>
</dbReference>
<gene>
    <name evidence="1" type="ORF">JGI24_01341</name>
</gene>
<reference evidence="1 2" key="1">
    <citation type="submission" date="2015-11" db="EMBL/GenBank/DDBJ databases">
        <authorList>
            <person name="Varghese N."/>
        </authorList>
    </citation>
    <scope>NUCLEOTIDE SEQUENCE [LARGE SCALE GENOMIC DNA]</scope>
    <source>
        <strain evidence="1 2">JGI-24</strain>
    </source>
</reference>
<evidence type="ECO:0000313" key="2">
    <source>
        <dbReference type="Proteomes" id="UP000243065"/>
    </source>
</evidence>
<proteinExistence type="predicted"/>
<sequence>MDVKGNEIRSKYGNNFENFKKNFMITEEMLNEFKDFVISKGIKWDEGQYSQDLPYIKAILKAHIARFIWRNEGWYPIMLEVDEQFQKALELMPQAEKLLASGK</sequence>
<keyword evidence="2" id="KW-1185">Reference proteome</keyword>
<accession>A0A656D8M3</accession>
<dbReference type="AlphaFoldDB" id="A0A656D8M3"/>
<protein>
    <submittedName>
        <fullName evidence="1">Uncharacterized protein</fullName>
    </submittedName>
</protein>
<evidence type="ECO:0000313" key="1">
    <source>
        <dbReference type="EMBL" id="CUT03668.1"/>
    </source>
</evidence>
<name>A0A656D8M3_KRYT1</name>
<dbReference type="Proteomes" id="UP000243065">
    <property type="component" value="Unassembled WGS sequence"/>
</dbReference>
<organism evidence="1 2">
    <name type="scientific">Kryptobacter tengchongensis</name>
    <dbReference type="NCBI Taxonomy" id="1643429"/>
    <lineage>
        <taxon>Bacteria</taxon>
        <taxon>Pseudomonadati</taxon>
        <taxon>Candidatus Kryptoniota</taxon>
        <taxon>Candidatus Kryptobacter</taxon>
    </lineage>
</organism>
<dbReference type="RefSeq" id="WP_081041019.1">
    <property type="nucleotide sequence ID" value="NZ_CZVU01000071.1"/>
</dbReference>